<evidence type="ECO:0000256" key="12">
    <source>
        <dbReference type="PROSITE-ProRule" id="PRU00175"/>
    </source>
</evidence>
<dbReference type="InterPro" id="IPR001841">
    <property type="entry name" value="Znf_RING"/>
</dbReference>
<keyword evidence="9 13" id="KW-1133">Transmembrane helix</keyword>
<protein>
    <recommendedName>
        <fullName evidence="3">RING-type E3 ubiquitin transferase</fullName>
        <ecNumber evidence="3">2.3.2.27</ecNumber>
    </recommendedName>
</protein>
<dbReference type="GO" id="GO:0008270">
    <property type="term" value="F:zinc ion binding"/>
    <property type="evidence" value="ECO:0007669"/>
    <property type="project" value="UniProtKB-KW"/>
</dbReference>
<dbReference type="GO" id="GO:0016020">
    <property type="term" value="C:membrane"/>
    <property type="evidence" value="ECO:0007669"/>
    <property type="project" value="UniProtKB-SubCell"/>
</dbReference>
<evidence type="ECO:0000259" key="14">
    <source>
        <dbReference type="PROSITE" id="PS50089"/>
    </source>
</evidence>
<dbReference type="OrthoDB" id="8062037at2759"/>
<dbReference type="InterPro" id="IPR013083">
    <property type="entry name" value="Znf_RING/FYVE/PHD"/>
</dbReference>
<sequence>MQQTIVKSSGTDSNVSSGYLNLNSNMMIVLAALLLALMCAFGLNSIVRCARRCSLHSRDVLGNPEQAAARVHNIRGSKNNVLSQIPEMVYREGLVSIPAVTDCPICLGEFGEGEKVRILPKCGHGFHVKCIDTWLECHSSCPLCRRPLTLMNHLAADYGNQDASNVEFS</sequence>
<dbReference type="Gene3D" id="3.30.40.10">
    <property type="entry name" value="Zinc/RING finger domain, C3HC4 (zinc finger)"/>
    <property type="match status" value="1"/>
</dbReference>
<keyword evidence="8" id="KW-0862">Zinc</keyword>
<evidence type="ECO:0000256" key="6">
    <source>
        <dbReference type="ARBA" id="ARBA00022723"/>
    </source>
</evidence>
<comment type="subcellular location">
    <subcellularLocation>
        <location evidence="2">Membrane</location>
        <topology evidence="2">Single-pass membrane protein</topology>
    </subcellularLocation>
</comment>
<keyword evidence="4" id="KW-0808">Transferase</keyword>
<keyword evidence="12" id="KW-0863">Zinc-finger</keyword>
<name>A0A8K0HL01_9ROSA</name>
<keyword evidence="6" id="KW-0479">Metal-binding</keyword>
<dbReference type="Pfam" id="PF13639">
    <property type="entry name" value="zf-RING_2"/>
    <property type="match status" value="1"/>
</dbReference>
<dbReference type="SMART" id="SM00184">
    <property type="entry name" value="RING"/>
    <property type="match status" value="1"/>
</dbReference>
<dbReference type="EC" id="2.3.2.27" evidence="3"/>
<evidence type="ECO:0000256" key="10">
    <source>
        <dbReference type="ARBA" id="ARBA00023136"/>
    </source>
</evidence>
<comment type="caution">
    <text evidence="15">The sequence shown here is derived from an EMBL/GenBank/DDBJ whole genome shotgun (WGS) entry which is preliminary data.</text>
</comment>
<comment type="catalytic activity">
    <reaction evidence="1">
        <text>S-ubiquitinyl-[E2 ubiquitin-conjugating enzyme]-L-cysteine + [acceptor protein]-L-lysine = [E2 ubiquitin-conjugating enzyme]-L-cysteine + N(6)-ubiquitinyl-[acceptor protein]-L-lysine.</text>
        <dbReference type="EC" id="2.3.2.27"/>
    </reaction>
</comment>
<keyword evidence="10 13" id="KW-0472">Membrane</keyword>
<evidence type="ECO:0000313" key="15">
    <source>
        <dbReference type="EMBL" id="KAF3454801.1"/>
    </source>
</evidence>
<comment type="similarity">
    <text evidence="11">Belongs to the RING-type zinc finger family. ATL subfamily.</text>
</comment>
<dbReference type="PROSITE" id="PS50089">
    <property type="entry name" value="ZF_RING_2"/>
    <property type="match status" value="1"/>
</dbReference>
<proteinExistence type="inferred from homology"/>
<keyword evidence="5 13" id="KW-0812">Transmembrane</keyword>
<gene>
    <name evidence="15" type="ORF">FNV43_RR05249</name>
</gene>
<evidence type="ECO:0000256" key="9">
    <source>
        <dbReference type="ARBA" id="ARBA00022989"/>
    </source>
</evidence>
<dbReference type="GO" id="GO:0061630">
    <property type="term" value="F:ubiquitin protein ligase activity"/>
    <property type="evidence" value="ECO:0007669"/>
    <property type="project" value="UniProtKB-EC"/>
</dbReference>
<dbReference type="PANTHER" id="PTHR46905:SF21">
    <property type="entry name" value="RING-TYPE E3 UBIQUITIN TRANSFERASE"/>
    <property type="match status" value="1"/>
</dbReference>
<evidence type="ECO:0000256" key="7">
    <source>
        <dbReference type="ARBA" id="ARBA00022786"/>
    </source>
</evidence>
<keyword evidence="16" id="KW-1185">Reference proteome</keyword>
<evidence type="ECO:0000256" key="1">
    <source>
        <dbReference type="ARBA" id="ARBA00000900"/>
    </source>
</evidence>
<evidence type="ECO:0000256" key="8">
    <source>
        <dbReference type="ARBA" id="ARBA00022833"/>
    </source>
</evidence>
<accession>A0A8K0HL01</accession>
<keyword evidence="7" id="KW-0833">Ubl conjugation pathway</keyword>
<feature type="transmembrane region" description="Helical" evidence="13">
    <location>
        <begin position="26"/>
        <end position="47"/>
    </location>
</feature>
<dbReference type="GO" id="GO:0016567">
    <property type="term" value="P:protein ubiquitination"/>
    <property type="evidence" value="ECO:0007669"/>
    <property type="project" value="InterPro"/>
</dbReference>
<dbReference type="CDD" id="cd16461">
    <property type="entry name" value="RING-H2_EL5-like"/>
    <property type="match status" value="1"/>
</dbReference>
<dbReference type="SUPFAM" id="SSF57850">
    <property type="entry name" value="RING/U-box"/>
    <property type="match status" value="1"/>
</dbReference>
<dbReference type="EMBL" id="VOIH02000002">
    <property type="protein sequence ID" value="KAF3454801.1"/>
    <property type="molecule type" value="Genomic_DNA"/>
</dbReference>
<dbReference type="AlphaFoldDB" id="A0A8K0HL01"/>
<dbReference type="PANTHER" id="PTHR46905">
    <property type="entry name" value="RING-H2 FINGER PROTEIN ATL78"/>
    <property type="match status" value="1"/>
</dbReference>
<evidence type="ECO:0000256" key="3">
    <source>
        <dbReference type="ARBA" id="ARBA00012483"/>
    </source>
</evidence>
<reference evidence="15" key="1">
    <citation type="submission" date="2020-03" db="EMBL/GenBank/DDBJ databases">
        <title>A high-quality chromosome-level genome assembly of a woody plant with both climbing and erect habits, Rhamnella rubrinervis.</title>
        <authorList>
            <person name="Lu Z."/>
            <person name="Yang Y."/>
            <person name="Zhu X."/>
            <person name="Sun Y."/>
        </authorList>
    </citation>
    <scope>NUCLEOTIDE SEQUENCE</scope>
    <source>
        <strain evidence="15">BYM</strain>
        <tissue evidence="15">Leaf</tissue>
    </source>
</reference>
<evidence type="ECO:0000256" key="4">
    <source>
        <dbReference type="ARBA" id="ARBA00022679"/>
    </source>
</evidence>
<evidence type="ECO:0000256" key="2">
    <source>
        <dbReference type="ARBA" id="ARBA00004167"/>
    </source>
</evidence>
<dbReference type="InterPro" id="IPR044602">
    <property type="entry name" value="ATL10/ATL72-79-like"/>
</dbReference>
<evidence type="ECO:0000256" key="13">
    <source>
        <dbReference type="SAM" id="Phobius"/>
    </source>
</evidence>
<evidence type="ECO:0000313" key="16">
    <source>
        <dbReference type="Proteomes" id="UP000796880"/>
    </source>
</evidence>
<feature type="domain" description="RING-type" evidence="14">
    <location>
        <begin position="103"/>
        <end position="145"/>
    </location>
</feature>
<evidence type="ECO:0000256" key="5">
    <source>
        <dbReference type="ARBA" id="ARBA00022692"/>
    </source>
</evidence>
<dbReference type="Proteomes" id="UP000796880">
    <property type="component" value="Unassembled WGS sequence"/>
</dbReference>
<evidence type="ECO:0000256" key="11">
    <source>
        <dbReference type="ARBA" id="ARBA00024209"/>
    </source>
</evidence>
<organism evidence="15 16">
    <name type="scientific">Rhamnella rubrinervis</name>
    <dbReference type="NCBI Taxonomy" id="2594499"/>
    <lineage>
        <taxon>Eukaryota</taxon>
        <taxon>Viridiplantae</taxon>
        <taxon>Streptophyta</taxon>
        <taxon>Embryophyta</taxon>
        <taxon>Tracheophyta</taxon>
        <taxon>Spermatophyta</taxon>
        <taxon>Magnoliopsida</taxon>
        <taxon>eudicotyledons</taxon>
        <taxon>Gunneridae</taxon>
        <taxon>Pentapetalae</taxon>
        <taxon>rosids</taxon>
        <taxon>fabids</taxon>
        <taxon>Rosales</taxon>
        <taxon>Rhamnaceae</taxon>
        <taxon>rhamnoid group</taxon>
        <taxon>Rhamneae</taxon>
        <taxon>Rhamnella</taxon>
    </lineage>
</organism>